<dbReference type="InterPro" id="IPR019927">
    <property type="entry name" value="Ribosomal_uL3_bac/org-type"/>
</dbReference>
<evidence type="ECO:0000256" key="2">
    <source>
        <dbReference type="ARBA" id="ARBA00022730"/>
    </source>
</evidence>
<evidence type="ECO:0000256" key="4">
    <source>
        <dbReference type="ARBA" id="ARBA00022980"/>
    </source>
</evidence>
<dbReference type="GO" id="GO:0003735">
    <property type="term" value="F:structural constituent of ribosome"/>
    <property type="evidence" value="ECO:0007669"/>
    <property type="project" value="UniProtKB-UniRule"/>
</dbReference>
<gene>
    <name evidence="7" type="primary">rplC</name>
    <name evidence="8" type="ORF">COS59_01545</name>
</gene>
<dbReference type="Gene3D" id="3.30.160.810">
    <property type="match status" value="1"/>
</dbReference>
<evidence type="ECO:0000313" key="9">
    <source>
        <dbReference type="Proteomes" id="UP000230131"/>
    </source>
</evidence>
<dbReference type="PANTHER" id="PTHR11229">
    <property type="entry name" value="50S RIBOSOMAL PROTEIN L3"/>
    <property type="match status" value="1"/>
</dbReference>
<evidence type="ECO:0000256" key="7">
    <source>
        <dbReference type="HAMAP-Rule" id="MF_01325"/>
    </source>
</evidence>
<dbReference type="PANTHER" id="PTHR11229:SF16">
    <property type="entry name" value="LARGE RIBOSOMAL SUBUNIT PROTEIN UL3C"/>
    <property type="match status" value="1"/>
</dbReference>
<comment type="caution">
    <text evidence="8">The sequence shown here is derived from an EMBL/GenBank/DDBJ whole genome shotgun (WGS) entry which is preliminary data.</text>
</comment>
<organism evidence="8 9">
    <name type="scientific">Candidatus Wolfebacteria bacterium CG03_land_8_20_14_0_80_36_15</name>
    <dbReference type="NCBI Taxonomy" id="1975067"/>
    <lineage>
        <taxon>Bacteria</taxon>
        <taxon>Candidatus Wolfeibacteriota</taxon>
    </lineage>
</organism>
<evidence type="ECO:0000256" key="3">
    <source>
        <dbReference type="ARBA" id="ARBA00022884"/>
    </source>
</evidence>
<evidence type="ECO:0000256" key="1">
    <source>
        <dbReference type="ARBA" id="ARBA00006540"/>
    </source>
</evidence>
<keyword evidence="2 7" id="KW-0699">rRNA-binding</keyword>
<dbReference type="Pfam" id="PF00297">
    <property type="entry name" value="Ribosomal_L3"/>
    <property type="match status" value="1"/>
</dbReference>
<comment type="subunit">
    <text evidence="7">Part of the 50S ribosomal subunit. Forms a cluster with proteins L14 and L19.</text>
</comment>
<comment type="similarity">
    <text evidence="1 7">Belongs to the universal ribosomal protein uL3 family.</text>
</comment>
<dbReference type="EMBL" id="PEVH01000049">
    <property type="protein sequence ID" value="PIU99094.1"/>
    <property type="molecule type" value="Genomic_DNA"/>
</dbReference>
<dbReference type="HAMAP" id="MF_01325_B">
    <property type="entry name" value="Ribosomal_uL3_B"/>
    <property type="match status" value="1"/>
</dbReference>
<dbReference type="AlphaFoldDB" id="A0A2M7B7K1"/>
<name>A0A2M7B7K1_9BACT</name>
<dbReference type="FunFam" id="2.40.30.10:FF:000004">
    <property type="entry name" value="50S ribosomal protein L3"/>
    <property type="match status" value="1"/>
</dbReference>
<evidence type="ECO:0000256" key="5">
    <source>
        <dbReference type="ARBA" id="ARBA00023274"/>
    </source>
</evidence>
<dbReference type="Gene3D" id="2.40.30.10">
    <property type="entry name" value="Translation factors"/>
    <property type="match status" value="1"/>
</dbReference>
<dbReference type="GO" id="GO:0019843">
    <property type="term" value="F:rRNA binding"/>
    <property type="evidence" value="ECO:0007669"/>
    <property type="project" value="UniProtKB-UniRule"/>
</dbReference>
<dbReference type="GO" id="GO:0006412">
    <property type="term" value="P:translation"/>
    <property type="evidence" value="ECO:0007669"/>
    <property type="project" value="UniProtKB-UniRule"/>
</dbReference>
<dbReference type="InterPro" id="IPR000597">
    <property type="entry name" value="Ribosomal_uL3"/>
</dbReference>
<dbReference type="Proteomes" id="UP000230131">
    <property type="component" value="Unassembled WGS sequence"/>
</dbReference>
<comment type="function">
    <text evidence="7">One of the primary rRNA binding proteins, it binds directly near the 3'-end of the 23S rRNA, where it nucleates assembly of the 50S subunit.</text>
</comment>
<proteinExistence type="inferred from homology"/>
<dbReference type="InterPro" id="IPR009000">
    <property type="entry name" value="Transl_B-barrel_sf"/>
</dbReference>
<keyword evidence="4 7" id="KW-0689">Ribosomal protein</keyword>
<dbReference type="GO" id="GO:0022625">
    <property type="term" value="C:cytosolic large ribosomal subunit"/>
    <property type="evidence" value="ECO:0007669"/>
    <property type="project" value="TreeGrafter"/>
</dbReference>
<evidence type="ECO:0000313" key="8">
    <source>
        <dbReference type="EMBL" id="PIU99094.1"/>
    </source>
</evidence>
<evidence type="ECO:0000256" key="6">
    <source>
        <dbReference type="ARBA" id="ARBA00035243"/>
    </source>
</evidence>
<dbReference type="SUPFAM" id="SSF50447">
    <property type="entry name" value="Translation proteins"/>
    <property type="match status" value="1"/>
</dbReference>
<protein>
    <recommendedName>
        <fullName evidence="6 7">Large ribosomal subunit protein uL3</fullName>
    </recommendedName>
</protein>
<dbReference type="FunFam" id="3.30.160.810:FF:000001">
    <property type="entry name" value="50S ribosomal protein L3"/>
    <property type="match status" value="1"/>
</dbReference>
<dbReference type="NCBIfam" id="TIGR03625">
    <property type="entry name" value="L3_bact"/>
    <property type="match status" value="1"/>
</dbReference>
<sequence>MGFILGKKLKMSQIFKEDKGIPVTIIQAGPVVVTQVRTKEKDGYEAVQVGFGTKKAKNIRKPQLGQFKNLGNFQYLKEYKIQDAPKDKSTGQAGCRIEDFKVGDVLTVSQLKEGEKIKISGLSKGRGFQGVVKRYGFSGGPKTHGQKNRLRAPGSIGNTALQRVALGRRMAGRMGQEKIIVKNLEIVSVDPGKNILMVKGAVPGRKGTLVIIQNSI</sequence>
<accession>A0A2M7B7K1</accession>
<reference evidence="9" key="1">
    <citation type="submission" date="2017-09" db="EMBL/GenBank/DDBJ databases">
        <title>Depth-based differentiation of microbial function through sediment-hosted aquifers and enrichment of novel symbionts in the deep terrestrial subsurface.</title>
        <authorList>
            <person name="Probst A.J."/>
            <person name="Ladd B."/>
            <person name="Jarett J.K."/>
            <person name="Geller-Mcgrath D.E."/>
            <person name="Sieber C.M.K."/>
            <person name="Emerson J.B."/>
            <person name="Anantharaman K."/>
            <person name="Thomas B.C."/>
            <person name="Malmstrom R."/>
            <person name="Stieglmeier M."/>
            <person name="Klingl A."/>
            <person name="Woyke T."/>
            <person name="Ryan C.M."/>
            <person name="Banfield J.F."/>
        </authorList>
    </citation>
    <scope>NUCLEOTIDE SEQUENCE [LARGE SCALE GENOMIC DNA]</scope>
</reference>
<keyword evidence="3 7" id="KW-0694">RNA-binding</keyword>
<keyword evidence="5 7" id="KW-0687">Ribonucleoprotein</keyword>